<dbReference type="PROSITE" id="PS01125">
    <property type="entry name" value="ROK"/>
    <property type="match status" value="1"/>
</dbReference>
<accession>A0A1M6N1W8</accession>
<dbReference type="OrthoDB" id="9810372at2"/>
<proteinExistence type="inferred from homology"/>
<dbReference type="PANTHER" id="PTHR18964">
    <property type="entry name" value="ROK (REPRESSOR, ORF, KINASE) FAMILY"/>
    <property type="match status" value="1"/>
</dbReference>
<keyword evidence="3" id="KW-0859">Xylose metabolism</keyword>
<dbReference type="AlphaFoldDB" id="A0A1M6N1W8"/>
<dbReference type="PANTHER" id="PTHR18964:SF149">
    <property type="entry name" value="BIFUNCTIONAL UDP-N-ACETYLGLUCOSAMINE 2-EPIMERASE_N-ACETYLMANNOSAMINE KINASE"/>
    <property type="match status" value="1"/>
</dbReference>
<dbReference type="CDD" id="cd24076">
    <property type="entry name" value="ASKHA_ATPase_ROK_BsXylR-like"/>
    <property type="match status" value="1"/>
</dbReference>
<evidence type="ECO:0000256" key="1">
    <source>
        <dbReference type="ARBA" id="ARBA00002486"/>
    </source>
</evidence>
<dbReference type="Gene3D" id="3.30.420.40">
    <property type="match status" value="2"/>
</dbReference>
<dbReference type="RefSeq" id="WP_072873295.1">
    <property type="nucleotide sequence ID" value="NZ_FRAF01000005.1"/>
</dbReference>
<evidence type="ECO:0000256" key="2">
    <source>
        <dbReference type="ARBA" id="ARBA00006479"/>
    </source>
</evidence>
<dbReference type="SUPFAM" id="SSF46785">
    <property type="entry name" value="Winged helix' DNA-binding domain"/>
    <property type="match status" value="1"/>
</dbReference>
<dbReference type="InterPro" id="IPR036390">
    <property type="entry name" value="WH_DNA-bd_sf"/>
</dbReference>
<organism evidence="4 5">
    <name type="scientific">Alicyclobacillus tolerans</name>
    <dbReference type="NCBI Taxonomy" id="90970"/>
    <lineage>
        <taxon>Bacteria</taxon>
        <taxon>Bacillati</taxon>
        <taxon>Bacillota</taxon>
        <taxon>Bacilli</taxon>
        <taxon>Bacillales</taxon>
        <taxon>Alicyclobacillaceae</taxon>
        <taxon>Alicyclobacillus</taxon>
    </lineage>
</organism>
<dbReference type="Pfam" id="PF00480">
    <property type="entry name" value="ROK"/>
    <property type="match status" value="1"/>
</dbReference>
<comment type="function">
    <text evidence="1">Transcriptional repressor of xylose-utilizing enzymes.</text>
</comment>
<dbReference type="Gene3D" id="1.10.10.10">
    <property type="entry name" value="Winged helix-like DNA-binding domain superfamily/Winged helix DNA-binding domain"/>
    <property type="match status" value="1"/>
</dbReference>
<dbReference type="STRING" id="1830138.SAMN05443507_10550"/>
<reference evidence="5" key="1">
    <citation type="submission" date="2016-11" db="EMBL/GenBank/DDBJ databases">
        <authorList>
            <person name="Varghese N."/>
            <person name="Submissions S."/>
        </authorList>
    </citation>
    <scope>NUCLEOTIDE SEQUENCE [LARGE SCALE GENOMIC DNA]</scope>
    <source>
        <strain evidence="5">USBA-503</strain>
    </source>
</reference>
<comment type="similarity">
    <text evidence="2">Belongs to the ROK (NagC/XylR) family.</text>
</comment>
<protein>
    <submittedName>
        <fullName evidence="4">N-acetylglucosamine repressor, NagC</fullName>
    </submittedName>
</protein>
<name>A0A1M6N1W8_9BACL</name>
<keyword evidence="5" id="KW-1185">Reference proteome</keyword>
<dbReference type="InterPro" id="IPR043129">
    <property type="entry name" value="ATPase_NBD"/>
</dbReference>
<dbReference type="InterPro" id="IPR000600">
    <property type="entry name" value="ROK"/>
</dbReference>
<sequence>MTTSIDSAMMRRFNKTAVFRTIYQNAPISRVDIANLLEMNKATISSIVDELIAEEFVIEIGYGESRGGRKPMLLSLNENAGYCIGIDVQITHVTVALCNLSGKIIEQHHEPIYLSDGMSVQEALLQSLIAASKKVISKAPTSKYGVIGAGVAIPGMVNSQTGYLHYLPNLEIHEWNFLESLRANLKIPIFIDNDANCGALAVQQTCHLNHLVFVNVGMGTGVGIITNGNLIHGYDGIAGEFGHTTIAAMGLKCSCGSYGCWEQYASERALLRYLQEVGAYNLPSFPSAHFIEECVLRADTGDALYIRAFQTLGQHIGIGLANVLNGLNPQIAMIGGPIVLAGNYILPDIERTVANRAVSLNRRVKVHIASPETVVHGAAQLVLRSLLLVDIESLKESGEFPTPLTLPH</sequence>
<evidence type="ECO:0000256" key="3">
    <source>
        <dbReference type="ARBA" id="ARBA00022629"/>
    </source>
</evidence>
<dbReference type="InterPro" id="IPR036388">
    <property type="entry name" value="WH-like_DNA-bd_sf"/>
</dbReference>
<dbReference type="InterPro" id="IPR049874">
    <property type="entry name" value="ROK_cs"/>
</dbReference>
<evidence type="ECO:0000313" key="5">
    <source>
        <dbReference type="Proteomes" id="UP000184016"/>
    </source>
</evidence>
<dbReference type="SUPFAM" id="SSF53067">
    <property type="entry name" value="Actin-like ATPase domain"/>
    <property type="match status" value="1"/>
</dbReference>
<evidence type="ECO:0000313" key="4">
    <source>
        <dbReference type="EMBL" id="SHJ89707.1"/>
    </source>
</evidence>
<gene>
    <name evidence="4" type="ORF">SAMN05443507_10550</name>
</gene>
<dbReference type="EMBL" id="FRAF01000005">
    <property type="protein sequence ID" value="SHJ89707.1"/>
    <property type="molecule type" value="Genomic_DNA"/>
</dbReference>
<dbReference type="Proteomes" id="UP000184016">
    <property type="component" value="Unassembled WGS sequence"/>
</dbReference>
<keyword evidence="3" id="KW-0119">Carbohydrate metabolism</keyword>
<dbReference type="GO" id="GO:0042732">
    <property type="term" value="P:D-xylose metabolic process"/>
    <property type="evidence" value="ECO:0007669"/>
    <property type="project" value="UniProtKB-KW"/>
</dbReference>